<comment type="subcellular location">
    <subcellularLocation>
        <location evidence="1">Cell membrane</location>
        <topology evidence="1">Multi-pass membrane protein</topology>
    </subcellularLocation>
</comment>
<dbReference type="GO" id="GO:0005886">
    <property type="term" value="C:plasma membrane"/>
    <property type="evidence" value="ECO:0007669"/>
    <property type="project" value="UniProtKB-SubCell"/>
</dbReference>
<dbReference type="PANTHER" id="PTHR46494">
    <property type="entry name" value="CORA FAMILY METAL ION TRANSPORTER (EUROFUNG)"/>
    <property type="match status" value="1"/>
</dbReference>
<evidence type="ECO:0000256" key="4">
    <source>
        <dbReference type="ARBA" id="ARBA00022475"/>
    </source>
</evidence>
<dbReference type="EMBL" id="NXID01000038">
    <property type="protein sequence ID" value="RXK15130.1"/>
    <property type="molecule type" value="Genomic_DNA"/>
</dbReference>
<protein>
    <submittedName>
        <fullName evidence="9">Magnesium transporter</fullName>
    </submittedName>
</protein>
<sequence length="260" mass="30944">MIKTKIDAFHLKDIKNPLHPSSFISQEEYDILIIRLPIKKENRLEVENSTFIFTKNSYFFYDKLKDDFIDIKDIKEVYNILNKRVDEVMELTLKLFTNIENIEDKFYENIEIRNFNKKWFSYKNQLIRISRVLLKTIEELKKFIQNYKKEEDFLEINFHDLLEHLERAYRNSAHSLEKLDAIYNFHSINSNEKMNKTIYILTLLSGIFLPLNLIVGFFGMNTTDLPLTKIENGTFFVLSLLVLVGIITTLLVIILKKKSQ</sequence>
<evidence type="ECO:0000313" key="9">
    <source>
        <dbReference type="EMBL" id="RXK15130.1"/>
    </source>
</evidence>
<dbReference type="SUPFAM" id="SSF143865">
    <property type="entry name" value="CorA soluble domain-like"/>
    <property type="match status" value="1"/>
</dbReference>
<dbReference type="Proteomes" id="UP000290092">
    <property type="component" value="Unassembled WGS sequence"/>
</dbReference>
<dbReference type="KEGG" id="amyt:AMYT_1083"/>
<evidence type="ECO:0000256" key="2">
    <source>
        <dbReference type="ARBA" id="ARBA00009765"/>
    </source>
</evidence>
<name>A0AAX2AEX0_9BACT</name>
<feature type="transmembrane region" description="Helical" evidence="8">
    <location>
        <begin position="198"/>
        <end position="220"/>
    </location>
</feature>
<evidence type="ECO:0000256" key="5">
    <source>
        <dbReference type="ARBA" id="ARBA00022692"/>
    </source>
</evidence>
<dbReference type="GO" id="GO:0015087">
    <property type="term" value="F:cobalt ion transmembrane transporter activity"/>
    <property type="evidence" value="ECO:0007669"/>
    <property type="project" value="TreeGrafter"/>
</dbReference>
<evidence type="ECO:0000256" key="7">
    <source>
        <dbReference type="ARBA" id="ARBA00023136"/>
    </source>
</evidence>
<evidence type="ECO:0000313" key="10">
    <source>
        <dbReference type="Proteomes" id="UP000290092"/>
    </source>
</evidence>
<dbReference type="PANTHER" id="PTHR46494:SF1">
    <property type="entry name" value="CORA FAMILY METAL ION TRANSPORTER (EUROFUNG)"/>
    <property type="match status" value="1"/>
</dbReference>
<evidence type="ECO:0000256" key="3">
    <source>
        <dbReference type="ARBA" id="ARBA00022448"/>
    </source>
</evidence>
<gene>
    <name evidence="9" type="ORF">CP985_10285</name>
</gene>
<keyword evidence="5 8" id="KW-0812">Transmembrane</keyword>
<comment type="caution">
    <text evidence="9">The sequence shown here is derived from an EMBL/GenBank/DDBJ whole genome shotgun (WGS) entry which is preliminary data.</text>
</comment>
<dbReference type="AlphaFoldDB" id="A0AAX2AEX0"/>
<feature type="transmembrane region" description="Helical" evidence="8">
    <location>
        <begin position="235"/>
        <end position="255"/>
    </location>
</feature>
<dbReference type="SUPFAM" id="SSF144083">
    <property type="entry name" value="Magnesium transport protein CorA, transmembrane region"/>
    <property type="match status" value="1"/>
</dbReference>
<dbReference type="GO" id="GO:0050897">
    <property type="term" value="F:cobalt ion binding"/>
    <property type="evidence" value="ECO:0007669"/>
    <property type="project" value="TreeGrafter"/>
</dbReference>
<accession>A0AAX2AEX0</accession>
<dbReference type="Pfam" id="PF01544">
    <property type="entry name" value="CorA"/>
    <property type="match status" value="1"/>
</dbReference>
<dbReference type="InterPro" id="IPR045861">
    <property type="entry name" value="CorA_cytoplasmic_dom"/>
</dbReference>
<dbReference type="InterPro" id="IPR045863">
    <property type="entry name" value="CorA_TM1_TM2"/>
</dbReference>
<dbReference type="RefSeq" id="WP_114841533.1">
    <property type="nucleotide sequence ID" value="NZ_CP031219.1"/>
</dbReference>
<keyword evidence="3" id="KW-0813">Transport</keyword>
<organism evidence="9 10">
    <name type="scientific">Malaciobacter mytili LMG 24559</name>
    <dbReference type="NCBI Taxonomy" id="1032238"/>
    <lineage>
        <taxon>Bacteria</taxon>
        <taxon>Pseudomonadati</taxon>
        <taxon>Campylobacterota</taxon>
        <taxon>Epsilonproteobacteria</taxon>
        <taxon>Campylobacterales</taxon>
        <taxon>Arcobacteraceae</taxon>
        <taxon>Malaciobacter</taxon>
    </lineage>
</organism>
<keyword evidence="6 8" id="KW-1133">Transmembrane helix</keyword>
<evidence type="ECO:0000256" key="8">
    <source>
        <dbReference type="SAM" id="Phobius"/>
    </source>
</evidence>
<proteinExistence type="inferred from homology"/>
<evidence type="ECO:0000256" key="1">
    <source>
        <dbReference type="ARBA" id="ARBA00004651"/>
    </source>
</evidence>
<evidence type="ECO:0000256" key="6">
    <source>
        <dbReference type="ARBA" id="ARBA00022989"/>
    </source>
</evidence>
<keyword evidence="4" id="KW-1003">Cell membrane</keyword>
<reference evidence="9 10" key="1">
    <citation type="submission" date="2017-09" db="EMBL/GenBank/DDBJ databases">
        <title>Genomics of the genus Arcobacter.</title>
        <authorList>
            <person name="Perez-Cataluna A."/>
            <person name="Figueras M.J."/>
            <person name="Salas-Masso N."/>
        </authorList>
    </citation>
    <scope>NUCLEOTIDE SEQUENCE [LARGE SCALE GENOMIC DNA]</scope>
    <source>
        <strain evidence="9 10">CECT 7386</strain>
    </source>
</reference>
<comment type="similarity">
    <text evidence="2">Belongs to the CorA metal ion transporter (MIT) (TC 1.A.35) family.</text>
</comment>
<dbReference type="Gene3D" id="1.20.58.340">
    <property type="entry name" value="Magnesium transport protein CorA, transmembrane region"/>
    <property type="match status" value="2"/>
</dbReference>
<keyword evidence="10" id="KW-1185">Reference proteome</keyword>
<keyword evidence="7 8" id="KW-0472">Membrane</keyword>
<dbReference type="GO" id="GO:0000287">
    <property type="term" value="F:magnesium ion binding"/>
    <property type="evidence" value="ECO:0007669"/>
    <property type="project" value="TreeGrafter"/>
</dbReference>
<dbReference type="GO" id="GO:0015095">
    <property type="term" value="F:magnesium ion transmembrane transporter activity"/>
    <property type="evidence" value="ECO:0007669"/>
    <property type="project" value="TreeGrafter"/>
</dbReference>
<dbReference type="InterPro" id="IPR002523">
    <property type="entry name" value="MgTranspt_CorA/ZnTranspt_ZntB"/>
</dbReference>